<name>A0A7I9V6S4_9ACTN</name>
<dbReference type="AlphaFoldDB" id="A0A7I9V6S4"/>
<accession>A0A7I9V6S4</accession>
<dbReference type="Proteomes" id="UP000444960">
    <property type="component" value="Unassembled WGS sequence"/>
</dbReference>
<proteinExistence type="predicted"/>
<keyword evidence="1" id="KW-0472">Membrane</keyword>
<comment type="caution">
    <text evidence="2">The sequence shown here is derived from an EMBL/GenBank/DDBJ whole genome shotgun (WGS) entry which is preliminary data.</text>
</comment>
<evidence type="ECO:0000256" key="1">
    <source>
        <dbReference type="SAM" id="Phobius"/>
    </source>
</evidence>
<dbReference type="EMBL" id="BJOV01000003">
    <property type="protein sequence ID" value="GEE01078.1"/>
    <property type="molecule type" value="Genomic_DNA"/>
</dbReference>
<feature type="transmembrane region" description="Helical" evidence="1">
    <location>
        <begin position="30"/>
        <end position="51"/>
    </location>
</feature>
<evidence type="ECO:0000313" key="2">
    <source>
        <dbReference type="EMBL" id="GEE01078.1"/>
    </source>
</evidence>
<evidence type="ECO:0000313" key="3">
    <source>
        <dbReference type="Proteomes" id="UP000444960"/>
    </source>
</evidence>
<keyword evidence="3" id="KW-1185">Reference proteome</keyword>
<protein>
    <submittedName>
        <fullName evidence="2">Uncharacterized protein</fullName>
    </submittedName>
</protein>
<reference evidence="3" key="1">
    <citation type="submission" date="2019-06" db="EMBL/GenBank/DDBJ databases">
        <title>Gordonia isolated from sludge of a wastewater treatment plant.</title>
        <authorList>
            <person name="Tamura T."/>
            <person name="Aoyama K."/>
            <person name="Kang Y."/>
            <person name="Saito S."/>
            <person name="Akiyama N."/>
            <person name="Yazawa K."/>
            <person name="Gonoi T."/>
            <person name="Mikami Y."/>
        </authorList>
    </citation>
    <scope>NUCLEOTIDE SEQUENCE [LARGE SCALE GENOMIC DNA]</scope>
    <source>
        <strain evidence="3">NBRC 107696</strain>
    </source>
</reference>
<feature type="transmembrane region" description="Helical" evidence="1">
    <location>
        <begin position="57"/>
        <end position="74"/>
    </location>
</feature>
<organism evidence="2 3">
    <name type="scientific">Gordonia spumicola</name>
    <dbReference type="NCBI Taxonomy" id="589161"/>
    <lineage>
        <taxon>Bacteria</taxon>
        <taxon>Bacillati</taxon>
        <taxon>Actinomycetota</taxon>
        <taxon>Actinomycetes</taxon>
        <taxon>Mycobacteriales</taxon>
        <taxon>Gordoniaceae</taxon>
        <taxon>Gordonia</taxon>
    </lineage>
</organism>
<sequence>MTSEADADGNRKQHANAALFRHPLWIVGRVVDVVSSVFVLAAIVGAIVAVASGVIEGLIGAAGSIAVAALLRWWGNKFNTLAREGVAAEYS</sequence>
<keyword evidence="1" id="KW-1133">Transmembrane helix</keyword>
<keyword evidence="1" id="KW-0812">Transmembrane</keyword>
<gene>
    <name evidence="2" type="ORF">nbrc107696_15240</name>
</gene>
<dbReference type="RefSeq" id="WP_161894922.1">
    <property type="nucleotide sequence ID" value="NZ_BJOV01000003.1"/>
</dbReference>